<protein>
    <submittedName>
        <fullName evidence="1">Uncharacterized protein</fullName>
    </submittedName>
</protein>
<evidence type="ECO:0000313" key="1">
    <source>
        <dbReference type="EMBL" id="ATW53546.1"/>
    </source>
</evidence>
<gene>
    <name evidence="2" type="ORF">B4V94_00075</name>
    <name evidence="1" type="ORF">CNQ75_02750</name>
</gene>
<name>A0A2I5HDA3_SALDZ</name>
<sequence>MKSAVLNRGFHSYYYQRINLILFTITSSISVLTSKYKLNICHIFICLDNKIIQNRIFSDLYQEFW</sequence>
<dbReference type="Proteomes" id="UP000230639">
    <property type="component" value="Chromosome"/>
</dbReference>
<accession>A0A2I5HDA3</accession>
<reference evidence="1 3" key="1">
    <citation type="submission" date="2017-09" db="EMBL/GenBank/DDBJ databases">
        <title>Complete genome of Salmonella enterica subsp. diarizonae isolated from stool of a patient with bacterial enteropathy.</title>
        <authorList>
            <person name="Zhou J."/>
            <person name="Chen Q."/>
            <person name="Guo L."/>
            <person name="Fan J."/>
        </authorList>
    </citation>
    <scope>NUCLEOTIDE SEQUENCE [LARGE SCALE GENOMIC DNA]</scope>
    <source>
        <strain evidence="1 3">HZS154</strain>
    </source>
</reference>
<evidence type="ECO:0000313" key="3">
    <source>
        <dbReference type="Proteomes" id="UP000230639"/>
    </source>
</evidence>
<evidence type="ECO:0000313" key="2">
    <source>
        <dbReference type="EMBL" id="EDH7453899.1"/>
    </source>
</evidence>
<reference evidence="2" key="2">
    <citation type="submission" date="2018-07" db="EMBL/GenBank/DDBJ databases">
        <authorList>
            <consortium name="PulseNet: The National Subtyping Network for Foodborne Disease Surveillance"/>
            <person name="Tarr C.L."/>
            <person name="Trees E."/>
            <person name="Katz L.S."/>
            <person name="Carleton-Romer H.A."/>
            <person name="Stroika S."/>
            <person name="Kucerova Z."/>
            <person name="Roache K.F."/>
            <person name="Sabol A.L."/>
            <person name="Besser J."/>
            <person name="Gerner-Smidt P."/>
        </authorList>
    </citation>
    <scope>NUCLEOTIDE SEQUENCE</scope>
    <source>
        <strain evidence="2">PNUSAS008615</strain>
    </source>
</reference>
<organism evidence="1 3">
    <name type="scientific">Salmonella diarizonae</name>
    <dbReference type="NCBI Taxonomy" id="59204"/>
    <lineage>
        <taxon>Bacteria</taxon>
        <taxon>Pseudomonadati</taxon>
        <taxon>Pseudomonadota</taxon>
        <taxon>Gammaproteobacteria</taxon>
        <taxon>Enterobacterales</taxon>
        <taxon>Enterobacteriaceae</taxon>
        <taxon>Salmonella</taxon>
    </lineage>
</organism>
<dbReference type="AlphaFoldDB" id="A0A2I5HDA3"/>
<dbReference type="EMBL" id="CP023345">
    <property type="protein sequence ID" value="ATW53546.1"/>
    <property type="molecule type" value="Genomic_DNA"/>
</dbReference>
<proteinExistence type="predicted"/>
<dbReference type="EMBL" id="AAMIRF010000001">
    <property type="protein sequence ID" value="EDH7453899.1"/>
    <property type="molecule type" value="Genomic_DNA"/>
</dbReference>